<evidence type="ECO:0000256" key="2">
    <source>
        <dbReference type="PIRSR" id="PIRSR001359-3"/>
    </source>
</evidence>
<organism evidence="3 4">
    <name type="scientific">Enterococcus canintestini</name>
    <dbReference type="NCBI Taxonomy" id="317010"/>
    <lineage>
        <taxon>Bacteria</taxon>
        <taxon>Bacillati</taxon>
        <taxon>Bacillota</taxon>
        <taxon>Bacilli</taxon>
        <taxon>Lactobacillales</taxon>
        <taxon>Enterococcaceae</taxon>
        <taxon>Enterococcus</taxon>
    </lineage>
</organism>
<dbReference type="SUPFAM" id="SSF51569">
    <property type="entry name" value="Aldolase"/>
    <property type="match status" value="1"/>
</dbReference>
<dbReference type="RefSeq" id="WP_071864348.1">
    <property type="nucleotide sequence ID" value="NZ_JBHLVQ010000007.1"/>
</dbReference>
<dbReference type="InterPro" id="IPR000771">
    <property type="entry name" value="FBA_II"/>
</dbReference>
<dbReference type="CDD" id="cd00947">
    <property type="entry name" value="TBP_aldolase_IIB"/>
    <property type="match status" value="1"/>
</dbReference>
<feature type="binding site" evidence="2">
    <location>
        <position position="134"/>
    </location>
    <ligand>
        <name>Zn(2+)</name>
        <dbReference type="ChEBI" id="CHEBI:29105"/>
        <label>2</label>
    </ligand>
</feature>
<evidence type="ECO:0000313" key="3">
    <source>
        <dbReference type="EMBL" id="OJG15679.1"/>
    </source>
</evidence>
<dbReference type="EMBL" id="JXKG01000005">
    <property type="protein sequence ID" value="OJG15679.1"/>
    <property type="molecule type" value="Genomic_DNA"/>
</dbReference>
<dbReference type="InterPro" id="IPR050246">
    <property type="entry name" value="Class_II_FBP_aldolase"/>
</dbReference>
<keyword evidence="2" id="KW-0862">Zinc</keyword>
<dbReference type="GO" id="GO:0005975">
    <property type="term" value="P:carbohydrate metabolic process"/>
    <property type="evidence" value="ECO:0007669"/>
    <property type="project" value="InterPro"/>
</dbReference>
<feature type="binding site" evidence="2">
    <location>
        <position position="104"/>
    </location>
    <ligand>
        <name>Zn(2+)</name>
        <dbReference type="ChEBI" id="CHEBI:29105"/>
        <label>2</label>
    </ligand>
</feature>
<reference evidence="3 4" key="1">
    <citation type="submission" date="2014-12" db="EMBL/GenBank/DDBJ databases">
        <title>Draft genome sequences of 29 type strains of Enterococci.</title>
        <authorList>
            <person name="Zhong Z."/>
            <person name="Sun Z."/>
            <person name="Liu W."/>
            <person name="Zhang W."/>
            <person name="Zhang H."/>
        </authorList>
    </citation>
    <scope>NUCLEOTIDE SEQUENCE [LARGE SCALE GENOMIC DNA]</scope>
    <source>
        <strain evidence="3 4">DSM 21207</strain>
    </source>
</reference>
<protein>
    <submittedName>
        <fullName evidence="3">Ketose-bisphosphate aldolase</fullName>
    </submittedName>
</protein>
<dbReference type="AlphaFoldDB" id="A0A1L8R7E0"/>
<evidence type="ECO:0000256" key="1">
    <source>
        <dbReference type="PIRSR" id="PIRSR001359-1"/>
    </source>
</evidence>
<dbReference type="NCBIfam" id="TIGR00167">
    <property type="entry name" value="cbbA"/>
    <property type="match status" value="1"/>
</dbReference>
<dbReference type="Pfam" id="PF01116">
    <property type="entry name" value="F_bP_aldolase"/>
    <property type="match status" value="1"/>
</dbReference>
<comment type="cofactor">
    <cofactor evidence="2">
        <name>Zn(2+)</name>
        <dbReference type="ChEBI" id="CHEBI:29105"/>
    </cofactor>
    <text evidence="2">Binds 2 Zn(2+) ions per subunit. One is catalytic and the other provides a structural contribution.</text>
</comment>
<sequence>MPLVNGHVLLDIIKERKVIAGAFNTTNLETTVGILEAVEKSGIPTFIQVAPTNITLAGYDYLVDMVARYAENMDTPVALHLDHGKKFEDVKKAIRAGFTSVMIDGAAFDFEENIAFTKKAVDFAKAYGIPVEAELGAILGKEDDHVSESDAKTDPLQVKEFVERTGCDMLAVSVGNVHGLEDEPNIDFELLEEICELSPVPLVIHGGSGIPDEHIQRMVEHNVAKVNIASDLRQSYIRSVGISYNQNNNEANLIRVLEEAEKAVCETVYQKILNMNSVVARV</sequence>
<dbReference type="GO" id="GO:0005829">
    <property type="term" value="C:cytosol"/>
    <property type="evidence" value="ECO:0007669"/>
    <property type="project" value="TreeGrafter"/>
</dbReference>
<dbReference type="PANTHER" id="PTHR30304">
    <property type="entry name" value="D-TAGATOSE-1,6-BISPHOSPHATE ALDOLASE"/>
    <property type="match status" value="1"/>
</dbReference>
<dbReference type="Gene3D" id="3.20.20.70">
    <property type="entry name" value="Aldolase class I"/>
    <property type="match status" value="1"/>
</dbReference>
<dbReference type="NCBIfam" id="NF005943">
    <property type="entry name" value="PRK07998.1"/>
    <property type="match status" value="1"/>
</dbReference>
<comment type="caution">
    <text evidence="3">The sequence shown here is derived from an EMBL/GenBank/DDBJ whole genome shotgun (WGS) entry which is preliminary data.</text>
</comment>
<dbReference type="Proteomes" id="UP000182835">
    <property type="component" value="Unassembled WGS sequence"/>
</dbReference>
<dbReference type="PANTHER" id="PTHR30304:SF0">
    <property type="entry name" value="D-TAGATOSE-1,6-BISPHOSPHATE ALDOLASE SUBUNIT GATY-RELATED"/>
    <property type="match status" value="1"/>
</dbReference>
<name>A0A1L8R7E0_9ENTE</name>
<feature type="binding site" evidence="2">
    <location>
        <position position="83"/>
    </location>
    <ligand>
        <name>Zn(2+)</name>
        <dbReference type="ChEBI" id="CHEBI:29105"/>
        <label>1</label>
        <note>catalytic</note>
    </ligand>
</feature>
<dbReference type="InterPro" id="IPR013785">
    <property type="entry name" value="Aldolase_TIM"/>
</dbReference>
<gene>
    <name evidence="3" type="ORF">RU96_GL001984</name>
</gene>
<feature type="binding site" evidence="2">
    <location>
        <position position="178"/>
    </location>
    <ligand>
        <name>Zn(2+)</name>
        <dbReference type="ChEBI" id="CHEBI:29105"/>
        <label>1</label>
        <note>catalytic</note>
    </ligand>
</feature>
<dbReference type="GO" id="GO:0008270">
    <property type="term" value="F:zinc ion binding"/>
    <property type="evidence" value="ECO:0007669"/>
    <property type="project" value="InterPro"/>
</dbReference>
<feature type="binding site" evidence="2">
    <location>
        <position position="205"/>
    </location>
    <ligand>
        <name>Zn(2+)</name>
        <dbReference type="ChEBI" id="CHEBI:29105"/>
        <label>1</label>
        <note>catalytic</note>
    </ligand>
</feature>
<dbReference type="GO" id="GO:0009025">
    <property type="term" value="F:tagatose-bisphosphate aldolase activity"/>
    <property type="evidence" value="ECO:0007669"/>
    <property type="project" value="TreeGrafter"/>
</dbReference>
<dbReference type="OrthoDB" id="9803995at2"/>
<keyword evidence="2" id="KW-0479">Metal-binding</keyword>
<feature type="active site" description="Proton donor" evidence="1">
    <location>
        <position position="82"/>
    </location>
</feature>
<dbReference type="PIRSF" id="PIRSF001359">
    <property type="entry name" value="F_bP_aldolase_II"/>
    <property type="match status" value="1"/>
</dbReference>
<evidence type="ECO:0000313" key="4">
    <source>
        <dbReference type="Proteomes" id="UP000182835"/>
    </source>
</evidence>
<dbReference type="STRING" id="317010.RU96_GL001984"/>
<accession>A0A1L8R7E0</accession>
<proteinExistence type="predicted"/>